<dbReference type="AlphaFoldDB" id="A0A9N9GAI3"/>
<evidence type="ECO:0000313" key="2">
    <source>
        <dbReference type="Proteomes" id="UP000789396"/>
    </source>
</evidence>
<dbReference type="OrthoDB" id="2442601at2759"/>
<accession>A0A9N9GAI3</accession>
<organism evidence="1 2">
    <name type="scientific">Racocetra fulgida</name>
    <dbReference type="NCBI Taxonomy" id="60492"/>
    <lineage>
        <taxon>Eukaryota</taxon>
        <taxon>Fungi</taxon>
        <taxon>Fungi incertae sedis</taxon>
        <taxon>Mucoromycota</taxon>
        <taxon>Glomeromycotina</taxon>
        <taxon>Glomeromycetes</taxon>
        <taxon>Diversisporales</taxon>
        <taxon>Gigasporaceae</taxon>
        <taxon>Racocetra</taxon>
    </lineage>
</organism>
<protein>
    <submittedName>
        <fullName evidence="1">19505_t:CDS:1</fullName>
    </submittedName>
</protein>
<name>A0A9N9GAI3_9GLOM</name>
<evidence type="ECO:0000313" key="1">
    <source>
        <dbReference type="EMBL" id="CAG8596435.1"/>
    </source>
</evidence>
<sequence>MVELDLLRIITQNWRLNSLIFNQSNNYKLLNALKFIKSRPTTGSLAANNKVDFADLYYFVQTFRQEIDNTITGSELFPREMLILKKSQISLSDDIYRLLAEYYKTAYNKKEIVTITKAASSKDKLEDMIIASPIIDQYARIQIGDEFFGSTMTPKYKNNSYILAKFIQDNGSIDIFPEN</sequence>
<feature type="non-terminal residue" evidence="1">
    <location>
        <position position="179"/>
    </location>
</feature>
<dbReference type="EMBL" id="CAJVPZ010008286">
    <property type="protein sequence ID" value="CAG8596435.1"/>
    <property type="molecule type" value="Genomic_DNA"/>
</dbReference>
<gene>
    <name evidence="1" type="ORF">RFULGI_LOCUS6436</name>
</gene>
<dbReference type="Proteomes" id="UP000789396">
    <property type="component" value="Unassembled WGS sequence"/>
</dbReference>
<proteinExistence type="predicted"/>
<reference evidence="1" key="1">
    <citation type="submission" date="2021-06" db="EMBL/GenBank/DDBJ databases">
        <authorList>
            <person name="Kallberg Y."/>
            <person name="Tangrot J."/>
            <person name="Rosling A."/>
        </authorList>
    </citation>
    <scope>NUCLEOTIDE SEQUENCE</scope>
    <source>
        <strain evidence="1">IN212</strain>
    </source>
</reference>
<comment type="caution">
    <text evidence="1">The sequence shown here is derived from an EMBL/GenBank/DDBJ whole genome shotgun (WGS) entry which is preliminary data.</text>
</comment>
<keyword evidence="2" id="KW-1185">Reference proteome</keyword>